<evidence type="ECO:0000256" key="1">
    <source>
        <dbReference type="SAM" id="MobiDB-lite"/>
    </source>
</evidence>
<reference evidence="2" key="1">
    <citation type="submission" date="2023-03" db="EMBL/GenBank/DDBJ databases">
        <title>Massive genome expansion in bonnet fungi (Mycena s.s.) driven by repeated elements and novel gene families across ecological guilds.</title>
        <authorList>
            <consortium name="Lawrence Berkeley National Laboratory"/>
            <person name="Harder C.B."/>
            <person name="Miyauchi S."/>
            <person name="Viragh M."/>
            <person name="Kuo A."/>
            <person name="Thoen E."/>
            <person name="Andreopoulos B."/>
            <person name="Lu D."/>
            <person name="Skrede I."/>
            <person name="Drula E."/>
            <person name="Henrissat B."/>
            <person name="Morin E."/>
            <person name="Kohler A."/>
            <person name="Barry K."/>
            <person name="LaButti K."/>
            <person name="Morin E."/>
            <person name="Salamov A."/>
            <person name="Lipzen A."/>
            <person name="Mereny Z."/>
            <person name="Hegedus B."/>
            <person name="Baldrian P."/>
            <person name="Stursova M."/>
            <person name="Weitz H."/>
            <person name="Taylor A."/>
            <person name="Grigoriev I.V."/>
            <person name="Nagy L.G."/>
            <person name="Martin F."/>
            <person name="Kauserud H."/>
        </authorList>
    </citation>
    <scope>NUCLEOTIDE SEQUENCE</scope>
    <source>
        <strain evidence="2">CBHHK188m</strain>
    </source>
</reference>
<organism evidence="2 3">
    <name type="scientific">Mycena maculata</name>
    <dbReference type="NCBI Taxonomy" id="230809"/>
    <lineage>
        <taxon>Eukaryota</taxon>
        <taxon>Fungi</taxon>
        <taxon>Dikarya</taxon>
        <taxon>Basidiomycota</taxon>
        <taxon>Agaricomycotina</taxon>
        <taxon>Agaricomycetes</taxon>
        <taxon>Agaricomycetidae</taxon>
        <taxon>Agaricales</taxon>
        <taxon>Marasmiineae</taxon>
        <taxon>Mycenaceae</taxon>
        <taxon>Mycena</taxon>
    </lineage>
</organism>
<name>A0AAD7JB33_9AGAR</name>
<sequence>MVSFPQPPDSELVDSDGFPLVLVTKTWPLFYAGTIFKTSTAILGFLSEPLDIDDCVDHSKCSRLRLRAVHRIREEIRTYPSDPLWVWGADEWEWLEDVSHVPCGTEENAPKSKAGSLQEFGDKLPGDKLPAIYDLPS</sequence>
<dbReference type="EMBL" id="JARJLG010000050">
    <property type="protein sequence ID" value="KAJ7760071.1"/>
    <property type="molecule type" value="Genomic_DNA"/>
</dbReference>
<evidence type="ECO:0000313" key="3">
    <source>
        <dbReference type="Proteomes" id="UP001215280"/>
    </source>
</evidence>
<feature type="region of interest" description="Disordered" evidence="1">
    <location>
        <begin position="105"/>
        <end position="137"/>
    </location>
</feature>
<keyword evidence="3" id="KW-1185">Reference proteome</keyword>
<comment type="caution">
    <text evidence="2">The sequence shown here is derived from an EMBL/GenBank/DDBJ whole genome shotgun (WGS) entry which is preliminary data.</text>
</comment>
<accession>A0AAD7JB33</accession>
<gene>
    <name evidence="2" type="ORF">DFH07DRAFT_940004</name>
</gene>
<evidence type="ECO:0000313" key="2">
    <source>
        <dbReference type="EMBL" id="KAJ7760071.1"/>
    </source>
</evidence>
<proteinExistence type="predicted"/>
<protein>
    <submittedName>
        <fullName evidence="2">Uncharacterized protein</fullName>
    </submittedName>
</protein>
<dbReference type="Proteomes" id="UP001215280">
    <property type="component" value="Unassembled WGS sequence"/>
</dbReference>
<dbReference type="AlphaFoldDB" id="A0AAD7JB33"/>